<dbReference type="Pfam" id="PF01627">
    <property type="entry name" value="Hpt"/>
    <property type="match status" value="1"/>
</dbReference>
<evidence type="ECO:0000259" key="16">
    <source>
        <dbReference type="PROSITE" id="PS50109"/>
    </source>
</evidence>
<feature type="domain" description="HPt" evidence="18">
    <location>
        <begin position="2"/>
        <end position="109"/>
    </location>
</feature>
<keyword evidence="5" id="KW-0963">Cytoplasm</keyword>
<dbReference type="PROSITE" id="PS50851">
    <property type="entry name" value="CHEW"/>
    <property type="match status" value="1"/>
</dbReference>
<feature type="region of interest" description="Disordered" evidence="15">
    <location>
        <begin position="250"/>
        <end position="323"/>
    </location>
</feature>
<dbReference type="GO" id="GO:0005737">
    <property type="term" value="C:cytoplasm"/>
    <property type="evidence" value="ECO:0007669"/>
    <property type="project" value="UniProtKB-SubCell"/>
</dbReference>
<dbReference type="SUPFAM" id="SSF47226">
    <property type="entry name" value="Histidine-containing phosphotransfer domain, HPT domain"/>
    <property type="match status" value="1"/>
</dbReference>
<dbReference type="InterPro" id="IPR036061">
    <property type="entry name" value="CheW-like_dom_sf"/>
</dbReference>
<dbReference type="SMART" id="SM00260">
    <property type="entry name" value="CheW"/>
    <property type="match status" value="1"/>
</dbReference>
<keyword evidence="6" id="KW-0145">Chemotaxis</keyword>
<dbReference type="InterPro" id="IPR008207">
    <property type="entry name" value="Sig_transdc_His_kin_Hpt_dom"/>
</dbReference>
<dbReference type="PRINTS" id="PR00344">
    <property type="entry name" value="BCTRLSENSOR"/>
</dbReference>
<evidence type="ECO:0000256" key="12">
    <source>
        <dbReference type="ARBA" id="ARBA00023012"/>
    </source>
</evidence>
<dbReference type="Pfam" id="PF02518">
    <property type="entry name" value="HATPase_c"/>
    <property type="match status" value="1"/>
</dbReference>
<dbReference type="SUPFAM" id="SSF50341">
    <property type="entry name" value="CheW-like"/>
    <property type="match status" value="1"/>
</dbReference>
<dbReference type="InterPro" id="IPR005467">
    <property type="entry name" value="His_kinase_dom"/>
</dbReference>
<evidence type="ECO:0000256" key="11">
    <source>
        <dbReference type="ARBA" id="ARBA00022840"/>
    </source>
</evidence>
<dbReference type="Gene3D" id="2.30.30.40">
    <property type="entry name" value="SH3 Domains"/>
    <property type="match status" value="1"/>
</dbReference>
<dbReference type="CDD" id="cd00088">
    <property type="entry name" value="HPT"/>
    <property type="match status" value="1"/>
</dbReference>
<sequence>MSGFDLADLMPLYLDETDEQIVGLGDLLLQLERSPADEKALREAFRLVHCIKGASSVMGFDQVKGLSHHLESFFEQLRAGSRALDRPSLDLFFRCLDALRDYHAELRAKGECGVDLSGLTALVIERLGLPAEASGVGARPEVSEPETPEPEPEPEPVPASDVRPEPTLEPQQVVSLTLLFEPNLRWPDMKAKLVLNRLSAKARVISTDPTVEQLEEAESLPEFTIRLAAECGIEELHALADVEGVSEIRIESGPRPEPEPGGPANITPAPAPPSPPPPPAQEPTAPTLAAVTSPAPTPASPSPSPKGEPQAEATAGEKRPKVTETVRVDVDRLDQLMNLAGELVISKARFFEISRGLEELFRGSNAQLLASDTSDRLDSIARGLEGFQDSGDGSTERWASQFRRLRENFRDIQDELDIIRQGRERLNAMAEAIHHLARVSDGIQRGVLETRMVPIGPLFDRFHRVIRDLRLSSDKEVVLKIEGEKTELDKRMVDELADPLVHMVRNSVDHGLEPPDQRERSGKPRAGTVSLAASHRGNSIVITVSDDGRGIDSERVRRKAVSNGLLGEDESRRLTDHQLIQFIWHPGLSTAETITDISGRGVGMDIVKSRIESLNGTVDVRSEPGQGTTFSIRLPLTLAILPVLLTRIKGETYAIPLDHLDEIVEVRSDEVYRIHGKPTIGLRGRVISLLRLDDAFCPGDVPTACEGVEKASKKLTVAVISNGEATAGLVVDDLIGMQEAVLKSLEKNFQPIPGLSGASILGNGRVSLILDIDAMIEMATSGTAQPVG</sequence>
<dbReference type="CDD" id="cd00731">
    <property type="entry name" value="CheA_reg"/>
    <property type="match status" value="1"/>
</dbReference>
<dbReference type="SUPFAM" id="SSF55874">
    <property type="entry name" value="ATPase domain of HSP90 chaperone/DNA topoisomerase II/histidine kinase"/>
    <property type="match status" value="1"/>
</dbReference>
<feature type="region of interest" description="Disordered" evidence="15">
    <location>
        <begin position="506"/>
        <end position="528"/>
    </location>
</feature>
<feature type="compositionally biased region" description="Basic and acidic residues" evidence="15">
    <location>
        <begin position="507"/>
        <end position="522"/>
    </location>
</feature>
<dbReference type="PROSITE" id="PS50109">
    <property type="entry name" value="HIS_KIN"/>
    <property type="match status" value="1"/>
</dbReference>
<evidence type="ECO:0000256" key="13">
    <source>
        <dbReference type="ARBA" id="ARBA00035100"/>
    </source>
</evidence>
<evidence type="ECO:0000256" key="6">
    <source>
        <dbReference type="ARBA" id="ARBA00022500"/>
    </source>
</evidence>
<evidence type="ECO:0000313" key="19">
    <source>
        <dbReference type="EMBL" id="XBH05183.1"/>
    </source>
</evidence>
<accession>A0AAU7CI96</accession>
<dbReference type="GO" id="GO:0005524">
    <property type="term" value="F:ATP binding"/>
    <property type="evidence" value="ECO:0007669"/>
    <property type="project" value="UniProtKB-KW"/>
</dbReference>
<dbReference type="EC" id="2.7.13.3" evidence="3"/>
<dbReference type="FunFam" id="3.30.565.10:FF:000016">
    <property type="entry name" value="Chemotaxis protein CheA, putative"/>
    <property type="match status" value="1"/>
</dbReference>
<evidence type="ECO:0000256" key="15">
    <source>
        <dbReference type="SAM" id="MobiDB-lite"/>
    </source>
</evidence>
<dbReference type="AlphaFoldDB" id="A0AAU7CI96"/>
<name>A0AAU7CI96_9BACT</name>
<feature type="modified residue" description="Phosphohistidine" evidence="14">
    <location>
        <position position="49"/>
    </location>
</feature>
<feature type="compositionally biased region" description="Acidic residues" evidence="15">
    <location>
        <begin position="143"/>
        <end position="154"/>
    </location>
</feature>
<evidence type="ECO:0000256" key="1">
    <source>
        <dbReference type="ARBA" id="ARBA00000085"/>
    </source>
</evidence>
<feature type="compositionally biased region" description="Low complexity" evidence="15">
    <location>
        <begin position="282"/>
        <end position="294"/>
    </location>
</feature>
<dbReference type="InterPro" id="IPR035891">
    <property type="entry name" value="CheY-binding_CheA"/>
</dbReference>
<dbReference type="InterPro" id="IPR051315">
    <property type="entry name" value="Bact_Chemotaxis_CheA"/>
</dbReference>
<dbReference type="InterPro" id="IPR036097">
    <property type="entry name" value="HisK_dim/P_sf"/>
</dbReference>
<reference evidence="19" key="1">
    <citation type="submission" date="2024-05" db="EMBL/GenBank/DDBJ databases">
        <title>Planctomycetes of the genus Singulisphaera possess chitinolytic capabilities.</title>
        <authorList>
            <person name="Ivanova A."/>
        </authorList>
    </citation>
    <scope>NUCLEOTIDE SEQUENCE</scope>
    <source>
        <strain evidence="19">Ch08T</strain>
    </source>
</reference>
<dbReference type="InterPro" id="IPR002545">
    <property type="entry name" value="CheW-lke_dom"/>
</dbReference>
<dbReference type="InterPro" id="IPR004358">
    <property type="entry name" value="Sig_transdc_His_kin-like_C"/>
</dbReference>
<proteinExistence type="predicted"/>
<dbReference type="SUPFAM" id="SSF47384">
    <property type="entry name" value="Homodimeric domain of signal transducing histidine kinase"/>
    <property type="match status" value="1"/>
</dbReference>
<evidence type="ECO:0000256" key="10">
    <source>
        <dbReference type="ARBA" id="ARBA00022777"/>
    </source>
</evidence>
<dbReference type="InterPro" id="IPR037006">
    <property type="entry name" value="CheA-like_homodim_sf"/>
</dbReference>
<dbReference type="SMART" id="SM01231">
    <property type="entry name" value="H-kinase_dim"/>
    <property type="match status" value="1"/>
</dbReference>
<dbReference type="GO" id="GO:0000155">
    <property type="term" value="F:phosphorelay sensor kinase activity"/>
    <property type="evidence" value="ECO:0007669"/>
    <property type="project" value="InterPro"/>
</dbReference>
<dbReference type="InterPro" id="IPR003594">
    <property type="entry name" value="HATPase_dom"/>
</dbReference>
<dbReference type="GO" id="GO:0006935">
    <property type="term" value="P:chemotaxis"/>
    <property type="evidence" value="ECO:0007669"/>
    <property type="project" value="UniProtKB-KW"/>
</dbReference>
<feature type="region of interest" description="Disordered" evidence="15">
    <location>
        <begin position="134"/>
        <end position="166"/>
    </location>
</feature>
<dbReference type="PANTHER" id="PTHR43395">
    <property type="entry name" value="SENSOR HISTIDINE KINASE CHEA"/>
    <property type="match status" value="1"/>
</dbReference>
<dbReference type="CDD" id="cd16916">
    <property type="entry name" value="HATPase_CheA-like"/>
    <property type="match status" value="1"/>
</dbReference>
<dbReference type="InterPro" id="IPR036890">
    <property type="entry name" value="HATPase_C_sf"/>
</dbReference>
<dbReference type="InterPro" id="IPR004105">
    <property type="entry name" value="CheA-like_dim"/>
</dbReference>
<dbReference type="RefSeq" id="WP_406697990.1">
    <property type="nucleotide sequence ID" value="NZ_CP155447.1"/>
</dbReference>
<comment type="subcellular location">
    <subcellularLocation>
        <location evidence="2">Cytoplasm</location>
    </subcellularLocation>
</comment>
<evidence type="ECO:0000256" key="5">
    <source>
        <dbReference type="ARBA" id="ARBA00022490"/>
    </source>
</evidence>
<feature type="compositionally biased region" description="Pro residues" evidence="15">
    <location>
        <begin position="269"/>
        <end position="281"/>
    </location>
</feature>
<keyword evidence="12" id="KW-0902">Two-component regulatory system</keyword>
<evidence type="ECO:0000256" key="3">
    <source>
        <dbReference type="ARBA" id="ARBA00012438"/>
    </source>
</evidence>
<comment type="catalytic activity">
    <reaction evidence="1">
        <text>ATP + protein L-histidine = ADP + protein N-phospho-L-histidine.</text>
        <dbReference type="EC" id="2.7.13.3"/>
    </reaction>
</comment>
<keyword evidence="10" id="KW-0418">Kinase</keyword>
<feature type="compositionally biased region" description="Pro residues" evidence="15">
    <location>
        <begin position="295"/>
        <end position="306"/>
    </location>
</feature>
<dbReference type="PANTHER" id="PTHR43395:SF10">
    <property type="entry name" value="CHEMOTAXIS PROTEIN CHEA"/>
    <property type="match status" value="1"/>
</dbReference>
<dbReference type="Pfam" id="PF01584">
    <property type="entry name" value="CheW"/>
    <property type="match status" value="1"/>
</dbReference>
<feature type="domain" description="Histidine kinase" evidence="16">
    <location>
        <begin position="416"/>
        <end position="638"/>
    </location>
</feature>
<evidence type="ECO:0000256" key="9">
    <source>
        <dbReference type="ARBA" id="ARBA00022741"/>
    </source>
</evidence>
<dbReference type="Gene3D" id="1.20.120.160">
    <property type="entry name" value="HPT domain"/>
    <property type="match status" value="1"/>
</dbReference>
<dbReference type="Gene3D" id="1.10.287.560">
    <property type="entry name" value="Histidine kinase CheA-like, homodimeric domain"/>
    <property type="match status" value="1"/>
</dbReference>
<dbReference type="PROSITE" id="PS50894">
    <property type="entry name" value="HPT"/>
    <property type="match status" value="1"/>
</dbReference>
<dbReference type="InterPro" id="IPR037052">
    <property type="entry name" value="CheA-like_P2_sf"/>
</dbReference>
<evidence type="ECO:0000256" key="2">
    <source>
        <dbReference type="ARBA" id="ARBA00004496"/>
    </source>
</evidence>
<dbReference type="InterPro" id="IPR036641">
    <property type="entry name" value="HPT_dom_sf"/>
</dbReference>
<dbReference type="EMBL" id="CP155447">
    <property type="protein sequence ID" value="XBH05183.1"/>
    <property type="molecule type" value="Genomic_DNA"/>
</dbReference>
<keyword evidence="8" id="KW-0808">Transferase</keyword>
<keyword evidence="7 14" id="KW-0597">Phosphoprotein</keyword>
<protein>
    <recommendedName>
        <fullName evidence="4">Chemotaxis protein CheA</fullName>
        <ecNumber evidence="3">2.7.13.3</ecNumber>
    </recommendedName>
</protein>
<evidence type="ECO:0000256" key="14">
    <source>
        <dbReference type="PROSITE-ProRule" id="PRU00110"/>
    </source>
</evidence>
<gene>
    <name evidence="19" type="ORF">V5E97_03945</name>
</gene>
<dbReference type="SMART" id="SM00073">
    <property type="entry name" value="HPT"/>
    <property type="match status" value="1"/>
</dbReference>
<keyword evidence="9" id="KW-0547">Nucleotide-binding</keyword>
<dbReference type="SUPFAM" id="SSF55052">
    <property type="entry name" value="CheY-binding domain of CheA"/>
    <property type="match status" value="1"/>
</dbReference>
<evidence type="ECO:0000256" key="4">
    <source>
        <dbReference type="ARBA" id="ARBA00021495"/>
    </source>
</evidence>
<evidence type="ECO:0000256" key="8">
    <source>
        <dbReference type="ARBA" id="ARBA00022679"/>
    </source>
</evidence>
<dbReference type="Pfam" id="PF02895">
    <property type="entry name" value="H-kinase_dim"/>
    <property type="match status" value="1"/>
</dbReference>
<comment type="function">
    <text evidence="13">Involved in the transmission of sensory signals from the chemoreceptors to the flagellar motors. CheA is autophosphorylated; it can transfer its phosphate group to either CheB or CheY.</text>
</comment>
<dbReference type="SMART" id="SM00387">
    <property type="entry name" value="HATPase_c"/>
    <property type="match status" value="1"/>
</dbReference>
<evidence type="ECO:0000256" key="7">
    <source>
        <dbReference type="ARBA" id="ARBA00022553"/>
    </source>
</evidence>
<feature type="domain" description="CheW-like" evidence="17">
    <location>
        <begin position="640"/>
        <end position="781"/>
    </location>
</feature>
<organism evidence="19">
    <name type="scientific">Singulisphaera sp. Ch08</name>
    <dbReference type="NCBI Taxonomy" id="3120278"/>
    <lineage>
        <taxon>Bacteria</taxon>
        <taxon>Pseudomonadati</taxon>
        <taxon>Planctomycetota</taxon>
        <taxon>Planctomycetia</taxon>
        <taxon>Isosphaerales</taxon>
        <taxon>Isosphaeraceae</taxon>
        <taxon>Singulisphaera</taxon>
    </lineage>
</organism>
<dbReference type="Gene3D" id="3.30.565.10">
    <property type="entry name" value="Histidine kinase-like ATPase, C-terminal domain"/>
    <property type="match status" value="1"/>
</dbReference>
<evidence type="ECO:0000259" key="17">
    <source>
        <dbReference type="PROSITE" id="PS50851"/>
    </source>
</evidence>
<evidence type="ECO:0000259" key="18">
    <source>
        <dbReference type="PROSITE" id="PS50894"/>
    </source>
</evidence>
<keyword evidence="11" id="KW-0067">ATP-binding</keyword>
<dbReference type="Gene3D" id="3.30.70.1110">
    <property type="entry name" value="Histidine kinase CheA-like, P2 response regulator-binding domain"/>
    <property type="match status" value="1"/>
</dbReference>